<feature type="transmembrane region" description="Helical" evidence="1">
    <location>
        <begin position="527"/>
        <end position="546"/>
    </location>
</feature>
<comment type="caution">
    <text evidence="3">The sequence shown here is derived from an EMBL/GenBank/DDBJ whole genome shotgun (WGS) entry which is preliminary data.</text>
</comment>
<sequence>MTTLSDVLQKQRTHGILEAPEIIDEATQSQQLNRRTTAPTLEINLTNATTSNTVYAYVTGLALDHNSSVFLLQSDGLAAFYPDNPTEIGTKIPVECAIPLGAAGTNKRITIPHLAGARIWFCVGNKLHFLTNPGKVGPGLVEPSVSNTADPNYGLDWGFCELTYNDQQLYANISYVDFVSLPISLTCTSTNGNVAHVGGLPANGRTNVCNGLIAQNASDGAGWDQLVVRSSDGSFLRALSPSNGIVLNQSLFQNYWTDYLNQVWTKYASEPLTIDTQSQWGKVKGYTSNDRTAISFQDIGSIKKPSALDIFGADSGAFAPQPKNTAALLNIGARIDAGINRSTLLLDSIQPHVGAGSNAAPYYTGKVTNHYARIVHAANVDGRGYAFPYDDVSPGDSIDASGFVSDGSPANLLIAVGGANAYKRKRDVVPTGMKEMRKRDIGLWDSGNEKALLRERDEQEERQGNGDLEKGLLLPLDQDPLQTETQRKSLQKLLSAPLTFLRTKNPAAYARILEALSTLTSVTVRAVAYRICLVIFCFFLYLLGGMRSGSEMAAARVRVDTGY</sequence>
<organism evidence="3 4">
    <name type="scientific">Venustampulla echinocandica</name>
    <dbReference type="NCBI Taxonomy" id="2656787"/>
    <lineage>
        <taxon>Eukaryota</taxon>
        <taxon>Fungi</taxon>
        <taxon>Dikarya</taxon>
        <taxon>Ascomycota</taxon>
        <taxon>Pezizomycotina</taxon>
        <taxon>Leotiomycetes</taxon>
        <taxon>Helotiales</taxon>
        <taxon>Pleuroascaceae</taxon>
        <taxon>Venustampulla</taxon>
    </lineage>
</organism>
<dbReference type="InterPro" id="IPR037176">
    <property type="entry name" value="Osmotin/thaumatin-like_sf"/>
</dbReference>
<evidence type="ECO:0000259" key="2">
    <source>
        <dbReference type="PROSITE" id="PS52006"/>
    </source>
</evidence>
<dbReference type="Pfam" id="PF16483">
    <property type="entry name" value="Glyco_hydro_64"/>
    <property type="match status" value="1"/>
</dbReference>
<dbReference type="Gene3D" id="2.60.110.10">
    <property type="entry name" value="Thaumatin"/>
    <property type="match status" value="1"/>
</dbReference>
<dbReference type="STRING" id="2656787.A0A370TZD1"/>
<dbReference type="Gene3D" id="3.30.920.50">
    <property type="entry name" value="Beta-1,3-glucanase, C-terminal domain"/>
    <property type="match status" value="1"/>
</dbReference>
<dbReference type="InterPro" id="IPR032477">
    <property type="entry name" value="Glyco_hydro_64"/>
</dbReference>
<keyword evidence="1" id="KW-1133">Transmembrane helix</keyword>
<dbReference type="PROSITE" id="PS52006">
    <property type="entry name" value="GH64"/>
    <property type="match status" value="1"/>
</dbReference>
<reference evidence="3 4" key="1">
    <citation type="journal article" date="2018" name="IMA Fungus">
        <title>IMA Genome-F 9: Draft genome sequence of Annulohypoxylon stygium, Aspergillus mulundensis, Berkeleyomyces basicola (syn. Thielaviopsis basicola), Ceratocystis smalleyi, two Cercospora beticola strains, Coleophoma cylindrospora, Fusarium fracticaudum, Phialophora cf. hyalina, and Morchella septimelata.</title>
        <authorList>
            <person name="Wingfield B.D."/>
            <person name="Bills G.F."/>
            <person name="Dong Y."/>
            <person name="Huang W."/>
            <person name="Nel W.J."/>
            <person name="Swalarsk-Parry B.S."/>
            <person name="Vaghefi N."/>
            <person name="Wilken P.M."/>
            <person name="An Z."/>
            <person name="de Beer Z.W."/>
            <person name="De Vos L."/>
            <person name="Chen L."/>
            <person name="Duong T.A."/>
            <person name="Gao Y."/>
            <person name="Hammerbacher A."/>
            <person name="Kikkert J.R."/>
            <person name="Li Y."/>
            <person name="Li H."/>
            <person name="Li K."/>
            <person name="Li Q."/>
            <person name="Liu X."/>
            <person name="Ma X."/>
            <person name="Naidoo K."/>
            <person name="Pethybridge S.J."/>
            <person name="Sun J."/>
            <person name="Steenkamp E.T."/>
            <person name="van der Nest M.A."/>
            <person name="van Wyk S."/>
            <person name="Wingfield M.J."/>
            <person name="Xiong C."/>
            <person name="Yue Q."/>
            <person name="Zhang X."/>
        </authorList>
    </citation>
    <scope>NUCLEOTIDE SEQUENCE [LARGE SCALE GENOMIC DNA]</scope>
    <source>
        <strain evidence="3 4">BP 5553</strain>
    </source>
</reference>
<name>A0A370TZD1_9HELO</name>
<dbReference type="InterPro" id="IPR037398">
    <property type="entry name" value="Glyco_hydro_64_fam"/>
</dbReference>
<dbReference type="RefSeq" id="XP_031873531.1">
    <property type="nucleotide sequence ID" value="XM_032009477.1"/>
</dbReference>
<feature type="domain" description="GH64" evidence="2">
    <location>
        <begin position="35"/>
        <end position="403"/>
    </location>
</feature>
<dbReference type="CDD" id="cd09220">
    <property type="entry name" value="GH64-GluB-like"/>
    <property type="match status" value="1"/>
</dbReference>
<evidence type="ECO:0000256" key="1">
    <source>
        <dbReference type="SAM" id="Phobius"/>
    </source>
</evidence>
<dbReference type="Proteomes" id="UP000254866">
    <property type="component" value="Unassembled WGS sequence"/>
</dbReference>
<evidence type="ECO:0000313" key="4">
    <source>
        <dbReference type="Proteomes" id="UP000254866"/>
    </source>
</evidence>
<keyword evidence="1" id="KW-0812">Transmembrane</keyword>
<protein>
    <recommendedName>
        <fullName evidence="2">GH64 domain-containing protein</fullName>
    </recommendedName>
</protein>
<dbReference type="InterPro" id="IPR042517">
    <property type="entry name" value="Glyco_hydro_64_N_2"/>
</dbReference>
<gene>
    <name evidence="3" type="ORF">BP5553_00854</name>
</gene>
<dbReference type="EMBL" id="NPIC01000001">
    <property type="protein sequence ID" value="RDL40875.1"/>
    <property type="molecule type" value="Genomic_DNA"/>
</dbReference>
<keyword evidence="4" id="KW-1185">Reference proteome</keyword>
<accession>A0A370TZD1</accession>
<evidence type="ECO:0000313" key="3">
    <source>
        <dbReference type="EMBL" id="RDL40875.1"/>
    </source>
</evidence>
<dbReference type="PANTHER" id="PTHR38165:SF1">
    <property type="entry name" value="GLUCANASE B"/>
    <property type="match status" value="1"/>
</dbReference>
<dbReference type="OrthoDB" id="10058186at2759"/>
<proteinExistence type="predicted"/>
<dbReference type="GeneID" id="43593703"/>
<keyword evidence="1" id="KW-0472">Membrane</keyword>
<dbReference type="AlphaFoldDB" id="A0A370TZD1"/>
<dbReference type="PANTHER" id="PTHR38165">
    <property type="match status" value="1"/>
</dbReference>